<protein>
    <submittedName>
        <fullName evidence="2">Uncharacterized protein</fullName>
    </submittedName>
</protein>
<feature type="compositionally biased region" description="Low complexity" evidence="1">
    <location>
        <begin position="19"/>
        <end position="34"/>
    </location>
</feature>
<name>A0AAV4PE21_9ARAC</name>
<evidence type="ECO:0000313" key="2">
    <source>
        <dbReference type="EMBL" id="GIX95319.1"/>
    </source>
</evidence>
<dbReference type="Proteomes" id="UP001054837">
    <property type="component" value="Unassembled WGS sequence"/>
</dbReference>
<keyword evidence="3" id="KW-1185">Reference proteome</keyword>
<feature type="compositionally biased region" description="Basic and acidic residues" evidence="1">
    <location>
        <begin position="72"/>
        <end position="101"/>
    </location>
</feature>
<gene>
    <name evidence="2" type="ORF">CDAR_421991</name>
</gene>
<proteinExistence type="predicted"/>
<reference evidence="2 3" key="1">
    <citation type="submission" date="2021-06" db="EMBL/GenBank/DDBJ databases">
        <title>Caerostris darwini draft genome.</title>
        <authorList>
            <person name="Kono N."/>
            <person name="Arakawa K."/>
        </authorList>
    </citation>
    <scope>NUCLEOTIDE SEQUENCE [LARGE SCALE GENOMIC DNA]</scope>
</reference>
<evidence type="ECO:0000313" key="3">
    <source>
        <dbReference type="Proteomes" id="UP001054837"/>
    </source>
</evidence>
<sequence>MPMRKFWFFRIFTIKTNKESSISSSGNINKSSNIANRGVGGDSSSGQSFRSRTLRRRTNKGGGKENKKKGGGRKEEIKRGRRMLKDPELLRAHVLRQGRDL</sequence>
<comment type="caution">
    <text evidence="2">The sequence shown here is derived from an EMBL/GenBank/DDBJ whole genome shotgun (WGS) entry which is preliminary data.</text>
</comment>
<dbReference type="EMBL" id="BPLQ01002716">
    <property type="protein sequence ID" value="GIX95319.1"/>
    <property type="molecule type" value="Genomic_DNA"/>
</dbReference>
<evidence type="ECO:0000256" key="1">
    <source>
        <dbReference type="SAM" id="MobiDB-lite"/>
    </source>
</evidence>
<accession>A0AAV4PE21</accession>
<feature type="region of interest" description="Disordered" evidence="1">
    <location>
        <begin position="19"/>
        <end position="101"/>
    </location>
</feature>
<dbReference type="AlphaFoldDB" id="A0AAV4PE21"/>
<organism evidence="2 3">
    <name type="scientific">Caerostris darwini</name>
    <dbReference type="NCBI Taxonomy" id="1538125"/>
    <lineage>
        <taxon>Eukaryota</taxon>
        <taxon>Metazoa</taxon>
        <taxon>Ecdysozoa</taxon>
        <taxon>Arthropoda</taxon>
        <taxon>Chelicerata</taxon>
        <taxon>Arachnida</taxon>
        <taxon>Araneae</taxon>
        <taxon>Araneomorphae</taxon>
        <taxon>Entelegynae</taxon>
        <taxon>Araneoidea</taxon>
        <taxon>Araneidae</taxon>
        <taxon>Caerostris</taxon>
    </lineage>
</organism>